<comment type="caution">
    <text evidence="16">The sequence shown here is derived from an EMBL/GenBank/DDBJ whole genome shotgun (WGS) entry which is preliminary data.</text>
</comment>
<evidence type="ECO:0000256" key="13">
    <source>
        <dbReference type="ARBA" id="ARBA00033470"/>
    </source>
</evidence>
<keyword evidence="16" id="KW-0670">Pyruvate</keyword>
<evidence type="ECO:0000256" key="5">
    <source>
        <dbReference type="ARBA" id="ARBA00011996"/>
    </source>
</evidence>
<evidence type="ECO:0000259" key="15">
    <source>
        <dbReference type="Pfam" id="PF01326"/>
    </source>
</evidence>
<evidence type="ECO:0000313" key="16">
    <source>
        <dbReference type="EMBL" id="KKQ49848.1"/>
    </source>
</evidence>
<name>A0A0G0I3D9_9BACT</name>
<evidence type="ECO:0000313" key="17">
    <source>
        <dbReference type="Proteomes" id="UP000034366"/>
    </source>
</evidence>
<dbReference type="EMBL" id="LBTW01000011">
    <property type="protein sequence ID" value="KKQ49848.1"/>
    <property type="molecule type" value="Genomic_DNA"/>
</dbReference>
<keyword evidence="8" id="KW-0479">Metal-binding</keyword>
<dbReference type="GO" id="GO:0005524">
    <property type="term" value="F:ATP binding"/>
    <property type="evidence" value="ECO:0007669"/>
    <property type="project" value="UniProtKB-KW"/>
</dbReference>
<dbReference type="PANTHER" id="PTHR43030:SF1">
    <property type="entry name" value="PHOSPHOENOLPYRUVATE SYNTHASE"/>
    <property type="match status" value="1"/>
</dbReference>
<protein>
    <recommendedName>
        <fullName evidence="6">Phosphoenolpyruvate synthase</fullName>
        <ecNumber evidence="5">2.7.9.2</ecNumber>
    </recommendedName>
    <alternativeName>
        <fullName evidence="13">Pyruvate, water dikinase</fullName>
    </alternativeName>
</protein>
<evidence type="ECO:0000256" key="14">
    <source>
        <dbReference type="ARBA" id="ARBA00047700"/>
    </source>
</evidence>
<evidence type="ECO:0000256" key="12">
    <source>
        <dbReference type="ARBA" id="ARBA00022842"/>
    </source>
</evidence>
<dbReference type="InterPro" id="IPR002192">
    <property type="entry name" value="PPDK_AMP/ATP-bd"/>
</dbReference>
<dbReference type="AlphaFoldDB" id="A0A0G0I3D9"/>
<dbReference type="Gene3D" id="3.30.1490.20">
    <property type="entry name" value="ATP-grasp fold, A domain"/>
    <property type="match status" value="1"/>
</dbReference>
<dbReference type="Proteomes" id="UP000034366">
    <property type="component" value="Unassembled WGS sequence"/>
</dbReference>
<evidence type="ECO:0000256" key="3">
    <source>
        <dbReference type="ARBA" id="ARBA00004742"/>
    </source>
</evidence>
<comment type="pathway">
    <text evidence="3">Carbohydrate biosynthesis; gluconeogenesis.</text>
</comment>
<keyword evidence="9" id="KW-0547">Nucleotide-binding</keyword>
<dbReference type="PATRIC" id="fig|1618592.3.peg.241"/>
<gene>
    <name evidence="16" type="ORF">US67_C0011G0001</name>
</gene>
<dbReference type="PANTHER" id="PTHR43030">
    <property type="entry name" value="PHOSPHOENOLPYRUVATE SYNTHASE"/>
    <property type="match status" value="1"/>
</dbReference>
<dbReference type="InterPro" id="IPR006319">
    <property type="entry name" value="PEP_synth"/>
</dbReference>
<evidence type="ECO:0000256" key="7">
    <source>
        <dbReference type="ARBA" id="ARBA00022679"/>
    </source>
</evidence>
<feature type="domain" description="Pyruvate phosphate dikinase AMP/ATP-binding" evidence="15">
    <location>
        <begin position="21"/>
        <end position="60"/>
    </location>
</feature>
<evidence type="ECO:0000256" key="8">
    <source>
        <dbReference type="ARBA" id="ARBA00022723"/>
    </source>
</evidence>
<comment type="cofactor">
    <cofactor evidence="1">
        <name>Mg(2+)</name>
        <dbReference type="ChEBI" id="CHEBI:18420"/>
    </cofactor>
</comment>
<evidence type="ECO:0000256" key="2">
    <source>
        <dbReference type="ARBA" id="ARBA00002988"/>
    </source>
</evidence>
<organism evidence="16 17">
    <name type="scientific">Candidatus Woesebacteria bacterium GW2011_GWD1_38_10</name>
    <dbReference type="NCBI Taxonomy" id="1618592"/>
    <lineage>
        <taxon>Bacteria</taxon>
        <taxon>Candidatus Woeseibacteriota</taxon>
    </lineage>
</organism>
<dbReference type="InterPro" id="IPR013815">
    <property type="entry name" value="ATP_grasp_subdomain_1"/>
</dbReference>
<evidence type="ECO:0000256" key="6">
    <source>
        <dbReference type="ARBA" id="ARBA00021623"/>
    </source>
</evidence>
<feature type="non-terminal residue" evidence="16">
    <location>
        <position position="63"/>
    </location>
</feature>
<keyword evidence="11" id="KW-0067">ATP-binding</keyword>
<reference evidence="16 17" key="1">
    <citation type="journal article" date="2015" name="Nature">
        <title>rRNA introns, odd ribosomes, and small enigmatic genomes across a large radiation of phyla.</title>
        <authorList>
            <person name="Brown C.T."/>
            <person name="Hug L.A."/>
            <person name="Thomas B.C."/>
            <person name="Sharon I."/>
            <person name="Castelle C.J."/>
            <person name="Singh A."/>
            <person name="Wilkins M.J."/>
            <person name="Williams K.H."/>
            <person name="Banfield J.F."/>
        </authorList>
    </citation>
    <scope>NUCLEOTIDE SEQUENCE [LARGE SCALE GENOMIC DNA]</scope>
</reference>
<keyword evidence="7" id="KW-0808">Transferase</keyword>
<evidence type="ECO:0000256" key="10">
    <source>
        <dbReference type="ARBA" id="ARBA00022777"/>
    </source>
</evidence>
<dbReference type="GO" id="GO:0008986">
    <property type="term" value="F:pyruvate, water dikinase activity"/>
    <property type="evidence" value="ECO:0007669"/>
    <property type="project" value="UniProtKB-EC"/>
</dbReference>
<keyword evidence="10 16" id="KW-0418">Kinase</keyword>
<accession>A0A0G0I3D9</accession>
<dbReference type="EC" id="2.7.9.2" evidence="5"/>
<evidence type="ECO:0000256" key="9">
    <source>
        <dbReference type="ARBA" id="ARBA00022741"/>
    </source>
</evidence>
<dbReference type="GO" id="GO:0046872">
    <property type="term" value="F:metal ion binding"/>
    <property type="evidence" value="ECO:0007669"/>
    <property type="project" value="UniProtKB-KW"/>
</dbReference>
<sequence length="63" mass="6813">MIVSAPKYNLFFKDIDKDDLSLVGGKGANLGEMTKAGFPVPYGFAVTTISYDAFLAHNNIINT</sequence>
<evidence type="ECO:0000256" key="1">
    <source>
        <dbReference type="ARBA" id="ARBA00001946"/>
    </source>
</evidence>
<comment type="catalytic activity">
    <reaction evidence="14">
        <text>pyruvate + ATP + H2O = phosphoenolpyruvate + AMP + phosphate + 2 H(+)</text>
        <dbReference type="Rhea" id="RHEA:11364"/>
        <dbReference type="ChEBI" id="CHEBI:15361"/>
        <dbReference type="ChEBI" id="CHEBI:15377"/>
        <dbReference type="ChEBI" id="CHEBI:15378"/>
        <dbReference type="ChEBI" id="CHEBI:30616"/>
        <dbReference type="ChEBI" id="CHEBI:43474"/>
        <dbReference type="ChEBI" id="CHEBI:58702"/>
        <dbReference type="ChEBI" id="CHEBI:456215"/>
        <dbReference type="EC" id="2.7.9.2"/>
    </reaction>
</comment>
<comment type="similarity">
    <text evidence="4">Belongs to the PEP-utilizing enzyme family.</text>
</comment>
<dbReference type="SUPFAM" id="SSF56059">
    <property type="entry name" value="Glutathione synthetase ATP-binding domain-like"/>
    <property type="match status" value="1"/>
</dbReference>
<dbReference type="Pfam" id="PF01326">
    <property type="entry name" value="PPDK_N"/>
    <property type="match status" value="1"/>
</dbReference>
<evidence type="ECO:0000256" key="4">
    <source>
        <dbReference type="ARBA" id="ARBA00007837"/>
    </source>
</evidence>
<proteinExistence type="inferred from homology"/>
<keyword evidence="12" id="KW-0460">Magnesium</keyword>
<evidence type="ECO:0000256" key="11">
    <source>
        <dbReference type="ARBA" id="ARBA00022840"/>
    </source>
</evidence>
<comment type="function">
    <text evidence="2">Catalyzes the phosphorylation of pyruvate to phosphoenolpyruvate.</text>
</comment>